<dbReference type="CDD" id="cd01014">
    <property type="entry name" value="nicotinamidase_related"/>
    <property type="match status" value="1"/>
</dbReference>
<accession>A0AA91VDF6</accession>
<evidence type="ECO:0000256" key="1">
    <source>
        <dbReference type="ARBA" id="ARBA00006336"/>
    </source>
</evidence>
<dbReference type="SUPFAM" id="SSF52499">
    <property type="entry name" value="Isochorismatase-like hydrolases"/>
    <property type="match status" value="1"/>
</dbReference>
<dbReference type="RefSeq" id="WP_097898870.1">
    <property type="nucleotide sequence ID" value="NZ_NVOR01000022.1"/>
</dbReference>
<evidence type="ECO:0000313" key="4">
    <source>
        <dbReference type="EMBL" id="PED83009.1"/>
    </source>
</evidence>
<dbReference type="InterPro" id="IPR000868">
    <property type="entry name" value="Isochorismatase-like_dom"/>
</dbReference>
<proteinExistence type="inferred from homology"/>
<dbReference type="EMBL" id="NVOR01000022">
    <property type="protein sequence ID" value="PED83009.1"/>
    <property type="molecule type" value="Genomic_DNA"/>
</dbReference>
<dbReference type="AlphaFoldDB" id="A0AA91VDF6"/>
<protein>
    <submittedName>
        <fullName evidence="4">Cysteine hydrolase</fullName>
    </submittedName>
</protein>
<dbReference type="PANTHER" id="PTHR43540:SF14">
    <property type="entry name" value="ISOCHORISMATASE"/>
    <property type="match status" value="1"/>
</dbReference>
<reference evidence="4 5" key="1">
    <citation type="submission" date="2017-09" db="EMBL/GenBank/DDBJ databases">
        <title>Large-scale bioinformatics analysis of Bacillus genomes uncovers conserved roles of natural products in bacterial physiology.</title>
        <authorList>
            <consortium name="Agbiome Team Llc"/>
            <person name="Bleich R.M."/>
            <person name="Grubbs K.J."/>
            <person name="Santa Maria K.C."/>
            <person name="Allen S.E."/>
            <person name="Farag S."/>
            <person name="Shank E.A."/>
            <person name="Bowers A."/>
        </authorList>
    </citation>
    <scope>NUCLEOTIDE SEQUENCE [LARGE SCALE GENOMIC DNA]</scope>
    <source>
        <strain evidence="4 5">AFS092012</strain>
    </source>
</reference>
<dbReference type="PANTHER" id="PTHR43540">
    <property type="entry name" value="PEROXYUREIDOACRYLATE/UREIDOACRYLATE AMIDOHYDROLASE-RELATED"/>
    <property type="match status" value="1"/>
</dbReference>
<dbReference type="Pfam" id="PF00857">
    <property type="entry name" value="Isochorismatase"/>
    <property type="match status" value="1"/>
</dbReference>
<organism evidence="4 5">
    <name type="scientific">Bacillus pseudomycoides</name>
    <dbReference type="NCBI Taxonomy" id="64104"/>
    <lineage>
        <taxon>Bacteria</taxon>
        <taxon>Bacillati</taxon>
        <taxon>Bacillota</taxon>
        <taxon>Bacilli</taxon>
        <taxon>Bacillales</taxon>
        <taxon>Bacillaceae</taxon>
        <taxon>Bacillus</taxon>
        <taxon>Bacillus cereus group</taxon>
    </lineage>
</organism>
<gene>
    <name evidence="4" type="ORF">CON65_09115</name>
</gene>
<dbReference type="InterPro" id="IPR036380">
    <property type="entry name" value="Isochorismatase-like_sf"/>
</dbReference>
<dbReference type="Proteomes" id="UP000221020">
    <property type="component" value="Unassembled WGS sequence"/>
</dbReference>
<evidence type="ECO:0000259" key="3">
    <source>
        <dbReference type="Pfam" id="PF00857"/>
    </source>
</evidence>
<dbReference type="Gene3D" id="3.40.50.850">
    <property type="entry name" value="Isochorismatase-like"/>
    <property type="match status" value="1"/>
</dbReference>
<comment type="caution">
    <text evidence="4">The sequence shown here is derived from an EMBL/GenBank/DDBJ whole genome shotgun (WGS) entry which is preliminary data.</text>
</comment>
<keyword evidence="2 4" id="KW-0378">Hydrolase</keyword>
<dbReference type="InterPro" id="IPR050272">
    <property type="entry name" value="Isochorismatase-like_hydrls"/>
</dbReference>
<name>A0AA91VDF6_9BACI</name>
<sequence>MIRNCAALLIIDVQTGSFQEEQPLYRGEELLGNIKLLISKARFAKVPIFYMKYNGKAGSLLERETPGWGIHTSIAPLTEDIIIEKNHPDSFHRTNLQQKLDERNIKQIVIAGIQTEICVDATCRRAYSLGYELTLVEDGHSTYDSKILSASQIIDHHNEIFAQWFANVKTAKQIEF</sequence>
<evidence type="ECO:0000256" key="2">
    <source>
        <dbReference type="ARBA" id="ARBA00022801"/>
    </source>
</evidence>
<feature type="domain" description="Isochorismatase-like" evidence="3">
    <location>
        <begin position="6"/>
        <end position="145"/>
    </location>
</feature>
<dbReference type="GO" id="GO:0016787">
    <property type="term" value="F:hydrolase activity"/>
    <property type="evidence" value="ECO:0007669"/>
    <property type="project" value="UniProtKB-KW"/>
</dbReference>
<evidence type="ECO:0000313" key="5">
    <source>
        <dbReference type="Proteomes" id="UP000221020"/>
    </source>
</evidence>
<comment type="similarity">
    <text evidence="1">Belongs to the isochorismatase family.</text>
</comment>